<evidence type="ECO:0008006" key="4">
    <source>
        <dbReference type="Google" id="ProtNLM"/>
    </source>
</evidence>
<reference evidence="2 3" key="1">
    <citation type="submission" date="2014-03" db="EMBL/GenBank/DDBJ databases">
        <title>Bradyrhizobium valentinum sp. nov., isolated from effective nodules of Lupinus mariae-josephae, a lupine endemic of basic-lime soils in Eastern Spain.</title>
        <authorList>
            <person name="Duran D."/>
            <person name="Rey L."/>
            <person name="Navarro A."/>
            <person name="Busquets A."/>
            <person name="Imperial J."/>
            <person name="Ruiz-Argueso T."/>
        </authorList>
    </citation>
    <scope>NUCLEOTIDE SEQUENCE [LARGE SCALE GENOMIC DNA]</scope>
    <source>
        <strain evidence="2 3">LmjM3</strain>
    </source>
</reference>
<protein>
    <recommendedName>
        <fullName evidence="4">Copper resistance protein CopC</fullName>
    </recommendedName>
</protein>
<dbReference type="STRING" id="1518501.CQ10_12590"/>
<organism evidence="2 3">
    <name type="scientific">Bradyrhizobium valentinum</name>
    <dbReference type="NCBI Taxonomy" id="1518501"/>
    <lineage>
        <taxon>Bacteria</taxon>
        <taxon>Pseudomonadati</taxon>
        <taxon>Pseudomonadota</taxon>
        <taxon>Alphaproteobacteria</taxon>
        <taxon>Hyphomicrobiales</taxon>
        <taxon>Nitrobacteraceae</taxon>
        <taxon>Bradyrhizobium</taxon>
    </lineage>
</organism>
<evidence type="ECO:0000313" key="3">
    <source>
        <dbReference type="Proteomes" id="UP000051913"/>
    </source>
</evidence>
<keyword evidence="1" id="KW-0732">Signal</keyword>
<evidence type="ECO:0000313" key="2">
    <source>
        <dbReference type="EMBL" id="KRR05006.1"/>
    </source>
</evidence>
<accession>A0A0R3LTD1</accession>
<sequence length="145" mass="15444">MRLLLGSIAIIAAGAMPAEAAQVLITAEEAALPPPKGAIATERRGITRGPKVDLLTGGGQLRSPMRLQLKFEPYGGAKIDPDSVKMTYLRTPNVDLTSRVKSFVGPRGIDMPEVELPAGEHMVRVDVKDTDGRVGTTSFILKVVP</sequence>
<dbReference type="Proteomes" id="UP000051913">
    <property type="component" value="Unassembled WGS sequence"/>
</dbReference>
<gene>
    <name evidence="2" type="ORF">CP49_15720</name>
</gene>
<keyword evidence="3" id="KW-1185">Reference proteome</keyword>
<dbReference type="AlphaFoldDB" id="A0A0R3LTD1"/>
<dbReference type="EMBL" id="LLXX01000120">
    <property type="protein sequence ID" value="KRR05006.1"/>
    <property type="molecule type" value="Genomic_DNA"/>
</dbReference>
<comment type="caution">
    <text evidence="2">The sequence shown here is derived from an EMBL/GenBank/DDBJ whole genome shotgun (WGS) entry which is preliminary data.</text>
</comment>
<feature type="signal peptide" evidence="1">
    <location>
        <begin position="1"/>
        <end position="20"/>
    </location>
</feature>
<name>A0A0R3LTD1_9BRAD</name>
<proteinExistence type="predicted"/>
<feature type="chain" id="PRO_5009797130" description="Copper resistance protein CopC" evidence="1">
    <location>
        <begin position="21"/>
        <end position="145"/>
    </location>
</feature>
<evidence type="ECO:0000256" key="1">
    <source>
        <dbReference type="SAM" id="SignalP"/>
    </source>
</evidence>